<dbReference type="InterPro" id="IPR017970">
    <property type="entry name" value="Homeobox_CS"/>
</dbReference>
<dbReference type="PANTHER" id="PTHR46255:SF3">
    <property type="entry name" value="HOMEOBOX DOMAIN-CONTAINING PROTEIN"/>
    <property type="match status" value="1"/>
</dbReference>
<evidence type="ECO:0000256" key="5">
    <source>
        <dbReference type="ARBA" id="ARBA00023242"/>
    </source>
</evidence>
<proteinExistence type="inferred from homology"/>
<dbReference type="InterPro" id="IPR003654">
    <property type="entry name" value="OAR_dom"/>
</dbReference>
<dbReference type="Pfam" id="PF03826">
    <property type="entry name" value="OAR"/>
    <property type="match status" value="1"/>
</dbReference>
<dbReference type="FunFam" id="1.10.10.60:FF:000057">
    <property type="entry name" value="Short stature homeobox 2"/>
    <property type="match status" value="1"/>
</dbReference>
<evidence type="ECO:0000256" key="4">
    <source>
        <dbReference type="ARBA" id="ARBA00023155"/>
    </source>
</evidence>
<evidence type="ECO:0000256" key="3">
    <source>
        <dbReference type="ARBA" id="ARBA00023125"/>
    </source>
</evidence>
<dbReference type="InterPro" id="IPR000047">
    <property type="entry name" value="HTH_motif"/>
</dbReference>
<protein>
    <recommendedName>
        <fullName evidence="7">Homeobox protein unc-4</fullName>
    </recommendedName>
</protein>
<dbReference type="PROSITE" id="PS00027">
    <property type="entry name" value="HOMEOBOX_1"/>
    <property type="match status" value="1"/>
</dbReference>
<dbReference type="PROSITE" id="PS50803">
    <property type="entry name" value="OAR"/>
    <property type="match status" value="1"/>
</dbReference>
<keyword evidence="5 8" id="KW-0539">Nucleus</keyword>
<name>A0A6J2KMY9_BOMMA</name>
<evidence type="ECO:0000256" key="6">
    <source>
        <dbReference type="ARBA" id="ARBA00038351"/>
    </source>
</evidence>
<feature type="compositionally biased region" description="Low complexity" evidence="10">
    <location>
        <begin position="282"/>
        <end position="291"/>
    </location>
</feature>
<evidence type="ECO:0000256" key="1">
    <source>
        <dbReference type="ARBA" id="ARBA00004123"/>
    </source>
</evidence>
<feature type="region of interest" description="Disordered" evidence="10">
    <location>
        <begin position="269"/>
        <end position="291"/>
    </location>
</feature>
<evidence type="ECO:0000256" key="9">
    <source>
        <dbReference type="RuleBase" id="RU000682"/>
    </source>
</evidence>
<feature type="compositionally biased region" description="Basic and acidic residues" evidence="10">
    <location>
        <begin position="65"/>
        <end position="82"/>
    </location>
</feature>
<dbReference type="SUPFAM" id="SSF46689">
    <property type="entry name" value="Homeodomain-like"/>
    <property type="match status" value="1"/>
</dbReference>
<dbReference type="PANTHER" id="PTHR46255">
    <property type="entry name" value="SHORT STATURE HOMEOBOX"/>
    <property type="match status" value="1"/>
</dbReference>
<dbReference type="GeneID" id="114252057"/>
<dbReference type="Proteomes" id="UP000504629">
    <property type="component" value="Unplaced"/>
</dbReference>
<dbReference type="Gene3D" id="1.10.10.60">
    <property type="entry name" value="Homeodomain-like"/>
    <property type="match status" value="1"/>
</dbReference>
<dbReference type="PRINTS" id="PR00031">
    <property type="entry name" value="HTHREPRESSR"/>
</dbReference>
<dbReference type="PROSITE" id="PS50071">
    <property type="entry name" value="HOMEOBOX_2"/>
    <property type="match status" value="1"/>
</dbReference>
<feature type="domain" description="Homeobox" evidence="11">
    <location>
        <begin position="93"/>
        <end position="153"/>
    </location>
</feature>
<reference evidence="14" key="1">
    <citation type="submission" date="2025-08" db="UniProtKB">
        <authorList>
            <consortium name="RefSeq"/>
        </authorList>
    </citation>
    <scope>IDENTIFICATION</scope>
    <source>
        <tissue evidence="14">Silk gland</tissue>
    </source>
</reference>
<dbReference type="GO" id="GO:0005634">
    <property type="term" value="C:nucleus"/>
    <property type="evidence" value="ECO:0007669"/>
    <property type="project" value="UniProtKB-SubCell"/>
</dbReference>
<comment type="subcellular location">
    <subcellularLocation>
        <location evidence="1 8 9">Nucleus</location>
    </subcellularLocation>
</comment>
<dbReference type="CDD" id="cd00086">
    <property type="entry name" value="homeodomain"/>
    <property type="match status" value="1"/>
</dbReference>
<dbReference type="GO" id="GO:0000981">
    <property type="term" value="F:DNA-binding transcription factor activity, RNA polymerase II-specific"/>
    <property type="evidence" value="ECO:0007669"/>
    <property type="project" value="InterPro"/>
</dbReference>
<evidence type="ECO:0000256" key="2">
    <source>
        <dbReference type="ARBA" id="ARBA00022473"/>
    </source>
</evidence>
<dbReference type="AlphaFoldDB" id="A0A6J2KMY9"/>
<feature type="region of interest" description="Disordered" evidence="10">
    <location>
        <begin position="1"/>
        <end position="102"/>
    </location>
</feature>
<dbReference type="GO" id="GO:1990837">
    <property type="term" value="F:sequence-specific double-stranded DNA binding"/>
    <property type="evidence" value="ECO:0007669"/>
    <property type="project" value="TreeGrafter"/>
</dbReference>
<feature type="compositionally biased region" description="Acidic residues" evidence="10">
    <location>
        <begin position="27"/>
        <end position="41"/>
    </location>
</feature>
<evidence type="ECO:0000256" key="8">
    <source>
        <dbReference type="PROSITE-ProRule" id="PRU00108"/>
    </source>
</evidence>
<evidence type="ECO:0000259" key="12">
    <source>
        <dbReference type="PROSITE" id="PS50803"/>
    </source>
</evidence>
<evidence type="ECO:0000313" key="14">
    <source>
        <dbReference type="RefSeq" id="XP_028042342.1"/>
    </source>
</evidence>
<dbReference type="SMART" id="SM00389">
    <property type="entry name" value="HOX"/>
    <property type="match status" value="1"/>
</dbReference>
<keyword evidence="13" id="KW-1185">Reference proteome</keyword>
<gene>
    <name evidence="14" type="primary">LOC114252057</name>
</gene>
<dbReference type="InterPro" id="IPR052631">
    <property type="entry name" value="Paired_homeobox_Bicoid"/>
</dbReference>
<comment type="similarity">
    <text evidence="6">Belongs to the paired homeobox family. Unc-4 subfamily.</text>
</comment>
<dbReference type="OrthoDB" id="6159439at2759"/>
<organism evidence="13 14">
    <name type="scientific">Bombyx mandarina</name>
    <name type="common">Wild silk moth</name>
    <name type="synonym">Wild silkworm</name>
    <dbReference type="NCBI Taxonomy" id="7092"/>
    <lineage>
        <taxon>Eukaryota</taxon>
        <taxon>Metazoa</taxon>
        <taxon>Ecdysozoa</taxon>
        <taxon>Arthropoda</taxon>
        <taxon>Hexapoda</taxon>
        <taxon>Insecta</taxon>
        <taxon>Pterygota</taxon>
        <taxon>Neoptera</taxon>
        <taxon>Endopterygota</taxon>
        <taxon>Lepidoptera</taxon>
        <taxon>Glossata</taxon>
        <taxon>Ditrysia</taxon>
        <taxon>Bombycoidea</taxon>
        <taxon>Bombycidae</taxon>
        <taxon>Bombycinae</taxon>
        <taxon>Bombyx</taxon>
    </lineage>
</organism>
<evidence type="ECO:0000259" key="11">
    <source>
        <dbReference type="PROSITE" id="PS50071"/>
    </source>
</evidence>
<dbReference type="Pfam" id="PF00046">
    <property type="entry name" value="Homeodomain"/>
    <property type="match status" value="1"/>
</dbReference>
<feature type="compositionally biased region" description="Low complexity" evidence="10">
    <location>
        <begin position="83"/>
        <end position="93"/>
    </location>
</feature>
<evidence type="ECO:0000313" key="13">
    <source>
        <dbReference type="Proteomes" id="UP000504629"/>
    </source>
</evidence>
<keyword evidence="2" id="KW-0217">Developmental protein</keyword>
<keyword evidence="3 8" id="KW-0238">DNA-binding</keyword>
<feature type="domain" description="OAR" evidence="12">
    <location>
        <begin position="253"/>
        <end position="266"/>
    </location>
</feature>
<keyword evidence="4 8" id="KW-0371">Homeobox</keyword>
<evidence type="ECO:0000256" key="7">
    <source>
        <dbReference type="ARBA" id="ARBA00069290"/>
    </source>
</evidence>
<dbReference type="InterPro" id="IPR009057">
    <property type="entry name" value="Homeodomain-like_sf"/>
</dbReference>
<accession>A0A6J2KMY9</accession>
<dbReference type="KEGG" id="bman:114252057"/>
<sequence length="291" mass="31303">MVMERLADFVSKSLEGGEVPAPPSEPGDSEDADDVEVDITDLEDKPPPAKRPRNWLLSPVPVQSYKRESNDDDDDHKHDITDKSSNGNGNNSGKQRRSRTNFTLEQLGELERLFDETHYPDAFMREELSQRLGLSEARVQVWFQNRRAKCRKHESQMHKGLLISGGGTPLEPCRVAPYVSVPRLSAVARPPPPPPSLPPLAPHPPPSAAFAPFDSALLSAAAHQYASAAAAAAAALCPPYASLAALAARCRSSSIADLRLKARRHAAALAAARAPSPPQVAPAPVSTPTDT</sequence>
<feature type="DNA-binding region" description="Homeobox" evidence="8">
    <location>
        <begin position="95"/>
        <end position="154"/>
    </location>
</feature>
<dbReference type="RefSeq" id="XP_028042342.1">
    <property type="nucleotide sequence ID" value="XM_028186541.1"/>
</dbReference>
<dbReference type="InterPro" id="IPR001356">
    <property type="entry name" value="HD"/>
</dbReference>
<evidence type="ECO:0000256" key="10">
    <source>
        <dbReference type="SAM" id="MobiDB-lite"/>
    </source>
</evidence>